<keyword evidence="3" id="KW-1185">Reference proteome</keyword>
<name>A0A9N7Z6Q8_PLEPL</name>
<gene>
    <name evidence="2" type="ORF">PLEPLA_LOCUS41037</name>
</gene>
<evidence type="ECO:0000313" key="2">
    <source>
        <dbReference type="EMBL" id="CAB1453285.1"/>
    </source>
</evidence>
<protein>
    <submittedName>
        <fullName evidence="2">Uncharacterized protein</fullName>
    </submittedName>
</protein>
<evidence type="ECO:0000256" key="1">
    <source>
        <dbReference type="SAM" id="MobiDB-lite"/>
    </source>
</evidence>
<organism evidence="2 3">
    <name type="scientific">Pleuronectes platessa</name>
    <name type="common">European plaice</name>
    <dbReference type="NCBI Taxonomy" id="8262"/>
    <lineage>
        <taxon>Eukaryota</taxon>
        <taxon>Metazoa</taxon>
        <taxon>Chordata</taxon>
        <taxon>Craniata</taxon>
        <taxon>Vertebrata</taxon>
        <taxon>Euteleostomi</taxon>
        <taxon>Actinopterygii</taxon>
        <taxon>Neopterygii</taxon>
        <taxon>Teleostei</taxon>
        <taxon>Neoteleostei</taxon>
        <taxon>Acanthomorphata</taxon>
        <taxon>Carangaria</taxon>
        <taxon>Pleuronectiformes</taxon>
        <taxon>Pleuronectoidei</taxon>
        <taxon>Pleuronectidae</taxon>
        <taxon>Pleuronectes</taxon>
    </lineage>
</organism>
<reference evidence="2" key="1">
    <citation type="submission" date="2020-03" db="EMBL/GenBank/DDBJ databases">
        <authorList>
            <person name="Weist P."/>
        </authorList>
    </citation>
    <scope>NUCLEOTIDE SEQUENCE</scope>
</reference>
<accession>A0A9N7Z6Q8</accession>
<comment type="caution">
    <text evidence="2">The sequence shown here is derived from an EMBL/GenBank/DDBJ whole genome shotgun (WGS) entry which is preliminary data.</text>
</comment>
<feature type="compositionally biased region" description="Basic and acidic residues" evidence="1">
    <location>
        <begin position="39"/>
        <end position="59"/>
    </location>
</feature>
<proteinExistence type="predicted"/>
<evidence type="ECO:0000313" key="3">
    <source>
        <dbReference type="Proteomes" id="UP001153269"/>
    </source>
</evidence>
<dbReference type="Proteomes" id="UP001153269">
    <property type="component" value="Unassembled WGS sequence"/>
</dbReference>
<sequence length="120" mass="13479">MGWDPACDGGEQDWLCADGGSLSSSRLFSTFARPAPRLFPEELTGRRKEASESPQDHSRGARILTHTSVRTQDPDPTLQRGPMILIHTSERTQDPDPHFREDQDPDPHFSEDQDPDPTLQ</sequence>
<dbReference type="EMBL" id="CADEAL010004163">
    <property type="protein sequence ID" value="CAB1453285.1"/>
    <property type="molecule type" value="Genomic_DNA"/>
</dbReference>
<feature type="region of interest" description="Disordered" evidence="1">
    <location>
        <begin position="30"/>
        <end position="120"/>
    </location>
</feature>
<feature type="compositionally biased region" description="Basic and acidic residues" evidence="1">
    <location>
        <begin position="88"/>
        <end position="111"/>
    </location>
</feature>
<dbReference type="AlphaFoldDB" id="A0A9N7Z6Q8"/>